<dbReference type="RefSeq" id="WP_155040905.1">
    <property type="nucleotide sequence ID" value="NZ_JBHGCD010000012.1"/>
</dbReference>
<dbReference type="OrthoDB" id="7687731at2"/>
<evidence type="ECO:0000313" key="1">
    <source>
        <dbReference type="EMBL" id="MTH60969.1"/>
    </source>
</evidence>
<reference evidence="1 2" key="1">
    <citation type="submission" date="2019-11" db="EMBL/GenBank/DDBJ databases">
        <authorList>
            <person name="Dong K."/>
        </authorList>
    </citation>
    <scope>NUCLEOTIDE SEQUENCE [LARGE SCALE GENOMIC DNA]</scope>
    <source>
        <strain evidence="1 2">NBRC 112902</strain>
    </source>
</reference>
<organism evidence="1 2">
    <name type="scientific">Paracoccus litorisediminis</name>
    <dbReference type="NCBI Taxonomy" id="2006130"/>
    <lineage>
        <taxon>Bacteria</taxon>
        <taxon>Pseudomonadati</taxon>
        <taxon>Pseudomonadota</taxon>
        <taxon>Alphaproteobacteria</taxon>
        <taxon>Rhodobacterales</taxon>
        <taxon>Paracoccaceae</taxon>
        <taxon>Paracoccus</taxon>
    </lineage>
</organism>
<gene>
    <name evidence="1" type="ORF">GL300_17290</name>
</gene>
<sequence length="224" mass="25392">MLSRNKALLIIGDSNVAMIKNLFDEKRKYFPKGDVDFWSVSGSFFNRSRLNEGELHAPAKSGLEPVRIDGYKNILYCGGRVKTQAVFDEFLRPSASGKCRYPEEFIQQSIESFIPTLPGARFLQRIRAEFAGNIIAFPTPPRGNTEGVCEDTTKPKVWTEKIFDLIWTSYQSFYESCEVQLLKTPFDCTVDGKTVKAQYNIGPGDILHKNADYAELLLKEAKWA</sequence>
<accession>A0A844HPB7</accession>
<comment type="caution">
    <text evidence="1">The sequence shown here is derived from an EMBL/GenBank/DDBJ whole genome shotgun (WGS) entry which is preliminary data.</text>
</comment>
<proteinExistence type="predicted"/>
<protein>
    <submittedName>
        <fullName evidence="1">Uncharacterized protein</fullName>
    </submittedName>
</protein>
<dbReference type="Proteomes" id="UP000449846">
    <property type="component" value="Unassembled WGS sequence"/>
</dbReference>
<evidence type="ECO:0000313" key="2">
    <source>
        <dbReference type="Proteomes" id="UP000449846"/>
    </source>
</evidence>
<name>A0A844HPB7_9RHOB</name>
<keyword evidence="2" id="KW-1185">Reference proteome</keyword>
<dbReference type="AlphaFoldDB" id="A0A844HPB7"/>
<dbReference type="EMBL" id="WMIG01000011">
    <property type="protein sequence ID" value="MTH60969.1"/>
    <property type="molecule type" value="Genomic_DNA"/>
</dbReference>